<sequence length="59" mass="6915">MDTTKWAYAYDESSSFTLPMTHQIYGNMNVAMEIMTGFKQQMLESIQRPDDDDSDDNIW</sequence>
<dbReference type="AlphaFoldDB" id="A0A367KFG9"/>
<organism evidence="1 2">
    <name type="scientific">Rhizopus azygosporus</name>
    <name type="common">Rhizopus microsporus var. azygosporus</name>
    <dbReference type="NCBI Taxonomy" id="86630"/>
    <lineage>
        <taxon>Eukaryota</taxon>
        <taxon>Fungi</taxon>
        <taxon>Fungi incertae sedis</taxon>
        <taxon>Mucoromycota</taxon>
        <taxon>Mucoromycotina</taxon>
        <taxon>Mucoromycetes</taxon>
        <taxon>Mucorales</taxon>
        <taxon>Mucorineae</taxon>
        <taxon>Rhizopodaceae</taxon>
        <taxon>Rhizopus</taxon>
    </lineage>
</organism>
<comment type="caution">
    <text evidence="1">The sequence shown here is derived from an EMBL/GenBank/DDBJ whole genome shotgun (WGS) entry which is preliminary data.</text>
</comment>
<protein>
    <submittedName>
        <fullName evidence="1">Uncharacterized protein</fullName>
    </submittedName>
</protein>
<keyword evidence="2" id="KW-1185">Reference proteome</keyword>
<dbReference type="OrthoDB" id="2206566at2759"/>
<accession>A0A367KFG9</accession>
<gene>
    <name evidence="1" type="ORF">CU097_015764</name>
</gene>
<evidence type="ECO:0000313" key="2">
    <source>
        <dbReference type="Proteomes" id="UP000252139"/>
    </source>
</evidence>
<dbReference type="EMBL" id="PJQL01000033">
    <property type="protein sequence ID" value="RCI00929.1"/>
    <property type="molecule type" value="Genomic_DNA"/>
</dbReference>
<name>A0A367KFG9_RHIAZ</name>
<reference evidence="1 2" key="1">
    <citation type="journal article" date="2018" name="G3 (Bethesda)">
        <title>Phylogenetic and Phylogenomic Definition of Rhizopus Species.</title>
        <authorList>
            <person name="Gryganskyi A.P."/>
            <person name="Golan J."/>
            <person name="Dolatabadi S."/>
            <person name="Mondo S."/>
            <person name="Robb S."/>
            <person name="Idnurm A."/>
            <person name="Muszewska A."/>
            <person name="Steczkiewicz K."/>
            <person name="Masonjones S."/>
            <person name="Liao H.L."/>
            <person name="Gajdeczka M.T."/>
            <person name="Anike F."/>
            <person name="Vuek A."/>
            <person name="Anishchenko I.M."/>
            <person name="Voigt K."/>
            <person name="de Hoog G.S."/>
            <person name="Smith M.E."/>
            <person name="Heitman J."/>
            <person name="Vilgalys R."/>
            <person name="Stajich J.E."/>
        </authorList>
    </citation>
    <scope>NUCLEOTIDE SEQUENCE [LARGE SCALE GENOMIC DNA]</scope>
    <source>
        <strain evidence="1 2">CBS 357.93</strain>
    </source>
</reference>
<evidence type="ECO:0000313" key="1">
    <source>
        <dbReference type="EMBL" id="RCI00929.1"/>
    </source>
</evidence>
<dbReference type="Proteomes" id="UP000252139">
    <property type="component" value="Unassembled WGS sequence"/>
</dbReference>
<proteinExistence type="predicted"/>